<accession>A0AAV7PIB8</accession>
<dbReference type="EMBL" id="JANPWB010000011">
    <property type="protein sequence ID" value="KAJ1127875.1"/>
    <property type="molecule type" value="Genomic_DNA"/>
</dbReference>
<evidence type="ECO:0000313" key="3">
    <source>
        <dbReference type="Proteomes" id="UP001066276"/>
    </source>
</evidence>
<feature type="region of interest" description="Disordered" evidence="1">
    <location>
        <begin position="1"/>
        <end position="33"/>
    </location>
</feature>
<reference evidence="2" key="1">
    <citation type="journal article" date="2022" name="bioRxiv">
        <title>Sequencing and chromosome-scale assembly of the giantPleurodeles waltlgenome.</title>
        <authorList>
            <person name="Brown T."/>
            <person name="Elewa A."/>
            <person name="Iarovenko S."/>
            <person name="Subramanian E."/>
            <person name="Araus A.J."/>
            <person name="Petzold A."/>
            <person name="Susuki M."/>
            <person name="Suzuki K.-i.T."/>
            <person name="Hayashi T."/>
            <person name="Toyoda A."/>
            <person name="Oliveira C."/>
            <person name="Osipova E."/>
            <person name="Leigh N.D."/>
            <person name="Simon A."/>
            <person name="Yun M.H."/>
        </authorList>
    </citation>
    <scope>NUCLEOTIDE SEQUENCE</scope>
    <source>
        <strain evidence="2">20211129_DDA</strain>
        <tissue evidence="2">Liver</tissue>
    </source>
</reference>
<dbReference type="Proteomes" id="UP001066276">
    <property type="component" value="Chromosome 7"/>
</dbReference>
<organism evidence="2 3">
    <name type="scientific">Pleurodeles waltl</name>
    <name type="common">Iberian ribbed newt</name>
    <dbReference type="NCBI Taxonomy" id="8319"/>
    <lineage>
        <taxon>Eukaryota</taxon>
        <taxon>Metazoa</taxon>
        <taxon>Chordata</taxon>
        <taxon>Craniata</taxon>
        <taxon>Vertebrata</taxon>
        <taxon>Euteleostomi</taxon>
        <taxon>Amphibia</taxon>
        <taxon>Batrachia</taxon>
        <taxon>Caudata</taxon>
        <taxon>Salamandroidea</taxon>
        <taxon>Salamandridae</taxon>
        <taxon>Pleurodelinae</taxon>
        <taxon>Pleurodeles</taxon>
    </lineage>
</organism>
<sequence>MEMKSGPVDRGPSEVVQGRTPDDDQEPNIKTPDKNLVVNLSTRQLTKEEVNVLNRGLGFVPTPDEDLFRLHIELAQFFRKIRHQFFFKDRPVEPPPRDSGLKKPSTFLPSSLTMPNEVLTFEKAVLTDLDKLRPKQAYVNITNKEKQALLSLSSDPDITIKQADKGGAIVIMNSTDYRHECLRLLSDSSYYAKIMHDPTVRLQTQIKCLIEEARNNM</sequence>
<comment type="caution">
    <text evidence="2">The sequence shown here is derived from an EMBL/GenBank/DDBJ whole genome shotgun (WGS) entry which is preliminary data.</text>
</comment>
<protein>
    <submittedName>
        <fullName evidence="2">Uncharacterized protein</fullName>
    </submittedName>
</protein>
<name>A0AAV7PIB8_PLEWA</name>
<dbReference type="AlphaFoldDB" id="A0AAV7PIB8"/>
<evidence type="ECO:0000313" key="2">
    <source>
        <dbReference type="EMBL" id="KAJ1127875.1"/>
    </source>
</evidence>
<evidence type="ECO:0000256" key="1">
    <source>
        <dbReference type="SAM" id="MobiDB-lite"/>
    </source>
</evidence>
<gene>
    <name evidence="2" type="ORF">NDU88_006268</name>
</gene>
<proteinExistence type="predicted"/>
<keyword evidence="3" id="KW-1185">Reference proteome</keyword>